<keyword evidence="3" id="KW-1185">Reference proteome</keyword>
<organism evidence="2 3">
    <name type="scientific">Durusdinium trenchii</name>
    <dbReference type="NCBI Taxonomy" id="1381693"/>
    <lineage>
        <taxon>Eukaryota</taxon>
        <taxon>Sar</taxon>
        <taxon>Alveolata</taxon>
        <taxon>Dinophyceae</taxon>
        <taxon>Suessiales</taxon>
        <taxon>Symbiodiniaceae</taxon>
        <taxon>Durusdinium</taxon>
    </lineage>
</organism>
<gene>
    <name evidence="2" type="ORF">CCMP2556_LOCUS18263</name>
</gene>
<proteinExistence type="predicted"/>
<feature type="non-terminal residue" evidence="2">
    <location>
        <position position="1"/>
    </location>
</feature>
<reference evidence="2 3" key="1">
    <citation type="submission" date="2024-02" db="EMBL/GenBank/DDBJ databases">
        <authorList>
            <person name="Chen Y."/>
            <person name="Shah S."/>
            <person name="Dougan E. K."/>
            <person name="Thang M."/>
            <person name="Chan C."/>
        </authorList>
    </citation>
    <scope>NUCLEOTIDE SEQUENCE [LARGE SCALE GENOMIC DNA]</scope>
</reference>
<name>A0ABP0KWX0_9DINO</name>
<dbReference type="Proteomes" id="UP001642484">
    <property type="component" value="Unassembled WGS sequence"/>
</dbReference>
<feature type="region of interest" description="Disordered" evidence="1">
    <location>
        <begin position="31"/>
        <end position="62"/>
    </location>
</feature>
<protein>
    <submittedName>
        <fullName evidence="2">Uncharacterized protein</fullName>
    </submittedName>
</protein>
<feature type="non-terminal residue" evidence="2">
    <location>
        <position position="62"/>
    </location>
</feature>
<evidence type="ECO:0000256" key="1">
    <source>
        <dbReference type="SAM" id="MobiDB-lite"/>
    </source>
</evidence>
<accession>A0ABP0KWX0</accession>
<comment type="caution">
    <text evidence="2">The sequence shown here is derived from an EMBL/GenBank/DDBJ whole genome shotgun (WGS) entry which is preliminary data.</text>
</comment>
<evidence type="ECO:0000313" key="3">
    <source>
        <dbReference type="Proteomes" id="UP001642484"/>
    </source>
</evidence>
<evidence type="ECO:0000313" key="2">
    <source>
        <dbReference type="EMBL" id="CAK9031376.1"/>
    </source>
</evidence>
<sequence>ADRHLRQLPLGACRGRLFVLAEFQDQLYHEQPHHGGARAEECPRATHHDAPPRLAEPGKDAT</sequence>
<dbReference type="EMBL" id="CAXAMN010010291">
    <property type="protein sequence ID" value="CAK9031376.1"/>
    <property type="molecule type" value="Genomic_DNA"/>
</dbReference>